<dbReference type="EMBL" id="GBRH01194400">
    <property type="protein sequence ID" value="JAE03496.1"/>
    <property type="molecule type" value="Transcribed_RNA"/>
</dbReference>
<evidence type="ECO:0000313" key="1">
    <source>
        <dbReference type="EMBL" id="JAE03496.1"/>
    </source>
</evidence>
<protein>
    <submittedName>
        <fullName evidence="1">Uncharacterized protein</fullName>
    </submittedName>
</protein>
<organism evidence="1">
    <name type="scientific">Arundo donax</name>
    <name type="common">Giant reed</name>
    <name type="synonym">Donax arundinaceus</name>
    <dbReference type="NCBI Taxonomy" id="35708"/>
    <lineage>
        <taxon>Eukaryota</taxon>
        <taxon>Viridiplantae</taxon>
        <taxon>Streptophyta</taxon>
        <taxon>Embryophyta</taxon>
        <taxon>Tracheophyta</taxon>
        <taxon>Spermatophyta</taxon>
        <taxon>Magnoliopsida</taxon>
        <taxon>Liliopsida</taxon>
        <taxon>Poales</taxon>
        <taxon>Poaceae</taxon>
        <taxon>PACMAD clade</taxon>
        <taxon>Arundinoideae</taxon>
        <taxon>Arundineae</taxon>
        <taxon>Arundo</taxon>
    </lineage>
</organism>
<proteinExistence type="predicted"/>
<reference evidence="1" key="2">
    <citation type="journal article" date="2015" name="Data Brief">
        <title>Shoot transcriptome of the giant reed, Arundo donax.</title>
        <authorList>
            <person name="Barrero R.A."/>
            <person name="Guerrero F.D."/>
            <person name="Moolhuijzen P."/>
            <person name="Goolsby J.A."/>
            <person name="Tidwell J."/>
            <person name="Bellgard S.E."/>
            <person name="Bellgard M.I."/>
        </authorList>
    </citation>
    <scope>NUCLEOTIDE SEQUENCE</scope>
    <source>
        <tissue evidence="1">Shoot tissue taken approximately 20 cm above the soil surface</tissue>
    </source>
</reference>
<sequence>MLKSSSPSWKRKLSTMVLLRGKLMTLTYLHQGLKESLTVHIHEKVVSALIHHPRKFQMISQQNQI</sequence>
<reference evidence="1" key="1">
    <citation type="submission" date="2014-09" db="EMBL/GenBank/DDBJ databases">
        <authorList>
            <person name="Magalhaes I.L.F."/>
            <person name="Oliveira U."/>
            <person name="Santos F.R."/>
            <person name="Vidigal T.H.D.A."/>
            <person name="Brescovit A.D."/>
            <person name="Santos A.J."/>
        </authorList>
    </citation>
    <scope>NUCLEOTIDE SEQUENCE</scope>
    <source>
        <tissue evidence="1">Shoot tissue taken approximately 20 cm above the soil surface</tissue>
    </source>
</reference>
<dbReference type="AlphaFoldDB" id="A0A0A9F015"/>
<accession>A0A0A9F015</accession>
<name>A0A0A9F015_ARUDO</name>